<dbReference type="OrthoDB" id="6058745at2"/>
<dbReference type="SUPFAM" id="SSF54001">
    <property type="entry name" value="Cysteine proteinases"/>
    <property type="match status" value="1"/>
</dbReference>
<organism evidence="6 7">
    <name type="scientific">Maricaulis maris</name>
    <dbReference type="NCBI Taxonomy" id="74318"/>
    <lineage>
        <taxon>Bacteria</taxon>
        <taxon>Pseudomonadati</taxon>
        <taxon>Pseudomonadota</taxon>
        <taxon>Alphaproteobacteria</taxon>
        <taxon>Maricaulales</taxon>
        <taxon>Maricaulaceae</taxon>
        <taxon>Maricaulis</taxon>
    </lineage>
</organism>
<dbReference type="PROSITE" id="PS51935">
    <property type="entry name" value="NLPC_P60"/>
    <property type="match status" value="1"/>
</dbReference>
<dbReference type="EMBL" id="RBIM01000007">
    <property type="protein sequence ID" value="RKQ95256.1"/>
    <property type="molecule type" value="Genomic_DNA"/>
</dbReference>
<dbReference type="GO" id="GO:0006508">
    <property type="term" value="P:proteolysis"/>
    <property type="evidence" value="ECO:0007669"/>
    <property type="project" value="UniProtKB-KW"/>
</dbReference>
<protein>
    <submittedName>
        <fullName evidence="6">NlpC/P60 family putative phage cell wall peptidase</fullName>
    </submittedName>
</protein>
<dbReference type="Pfam" id="PF00877">
    <property type="entry name" value="NLPC_P60"/>
    <property type="match status" value="1"/>
</dbReference>
<dbReference type="InterPro" id="IPR000064">
    <property type="entry name" value="NLP_P60_dom"/>
</dbReference>
<comment type="similarity">
    <text evidence="1">Belongs to the peptidase C40 family.</text>
</comment>
<evidence type="ECO:0000313" key="7">
    <source>
        <dbReference type="Proteomes" id="UP000273675"/>
    </source>
</evidence>
<keyword evidence="2" id="KW-0645">Protease</keyword>
<evidence type="ECO:0000313" key="6">
    <source>
        <dbReference type="EMBL" id="RKQ95256.1"/>
    </source>
</evidence>
<dbReference type="GO" id="GO:0008234">
    <property type="term" value="F:cysteine-type peptidase activity"/>
    <property type="evidence" value="ECO:0007669"/>
    <property type="project" value="UniProtKB-KW"/>
</dbReference>
<evidence type="ECO:0000256" key="3">
    <source>
        <dbReference type="ARBA" id="ARBA00022801"/>
    </source>
</evidence>
<dbReference type="Gene3D" id="3.90.1720.10">
    <property type="entry name" value="endopeptidase domain like (from Nostoc punctiforme)"/>
    <property type="match status" value="1"/>
</dbReference>
<keyword evidence="3" id="KW-0378">Hydrolase</keyword>
<keyword evidence="4" id="KW-0788">Thiol protease</keyword>
<dbReference type="Proteomes" id="UP000273675">
    <property type="component" value="Unassembled WGS sequence"/>
</dbReference>
<dbReference type="RefSeq" id="WP_121212255.1">
    <property type="nucleotide sequence ID" value="NZ_RBIM01000007.1"/>
</dbReference>
<gene>
    <name evidence="6" type="ORF">C7435_2945</name>
</gene>
<reference evidence="6 7" key="1">
    <citation type="submission" date="2018-10" db="EMBL/GenBank/DDBJ databases">
        <title>Genomic Encyclopedia of Type Strains, Phase IV (KMG-IV): sequencing the most valuable type-strain genomes for metagenomic binning, comparative biology and taxonomic classification.</title>
        <authorList>
            <person name="Goeker M."/>
        </authorList>
    </citation>
    <scope>NUCLEOTIDE SEQUENCE [LARGE SCALE GENOMIC DNA]</scope>
    <source>
        <strain evidence="6 7">DSM 4734</strain>
    </source>
</reference>
<dbReference type="AlphaFoldDB" id="A0A495D194"/>
<dbReference type="InterPro" id="IPR011929">
    <property type="entry name" value="Phage_pept_NlpC/P60"/>
</dbReference>
<proteinExistence type="inferred from homology"/>
<feature type="domain" description="NlpC/P60" evidence="5">
    <location>
        <begin position="10"/>
        <end position="149"/>
    </location>
</feature>
<evidence type="ECO:0000256" key="1">
    <source>
        <dbReference type="ARBA" id="ARBA00007074"/>
    </source>
</evidence>
<accession>A0A495D194</accession>
<dbReference type="InterPro" id="IPR038765">
    <property type="entry name" value="Papain-like_cys_pep_sf"/>
</dbReference>
<evidence type="ECO:0000256" key="2">
    <source>
        <dbReference type="ARBA" id="ARBA00022670"/>
    </source>
</evidence>
<sequence>MRRAKRRRPVSARALALAEARRWIGTPYHHRASCRGAGCDCLGLLRGIWRALNGAEPQAVPAYERDLSDGSWDGALLAAARRHFCEIDKQAVRPGDVLLFAVEPGGAARHCAVLSQRGRIIHAYWHRSVVETALTPWWRRRLVAAFAFPDLPDTEPSEEAIWPILS</sequence>
<evidence type="ECO:0000256" key="4">
    <source>
        <dbReference type="ARBA" id="ARBA00022807"/>
    </source>
</evidence>
<evidence type="ECO:0000259" key="5">
    <source>
        <dbReference type="PROSITE" id="PS51935"/>
    </source>
</evidence>
<comment type="caution">
    <text evidence="6">The sequence shown here is derived from an EMBL/GenBank/DDBJ whole genome shotgun (WGS) entry which is preliminary data.</text>
</comment>
<name>A0A495D194_9PROT</name>
<dbReference type="NCBIfam" id="TIGR02219">
    <property type="entry name" value="phage_NlpC_fam"/>
    <property type="match status" value="1"/>
</dbReference>